<evidence type="ECO:0000256" key="1">
    <source>
        <dbReference type="ARBA" id="ARBA00009054"/>
    </source>
</evidence>
<comment type="similarity">
    <text evidence="1 4">Belongs to the GrpE family.</text>
</comment>
<evidence type="ECO:0000256" key="5">
    <source>
        <dbReference type="SAM" id="MobiDB-lite"/>
    </source>
</evidence>
<dbReference type="SUPFAM" id="SSF51064">
    <property type="entry name" value="Head domain of nucleotide exchange factor GrpE"/>
    <property type="match status" value="1"/>
</dbReference>
<feature type="compositionally biased region" description="Basic and acidic residues" evidence="5">
    <location>
        <begin position="61"/>
        <end position="82"/>
    </location>
</feature>
<evidence type="ECO:0000256" key="3">
    <source>
        <dbReference type="RuleBase" id="RU000640"/>
    </source>
</evidence>
<dbReference type="OrthoDB" id="201635at2759"/>
<comment type="function">
    <text evidence="3">Essential component of the PAM complex, a complex required for the translocation of transit peptide-containing proteins from the inner membrane into the mitochondrial matrix in an ATP-dependent manner.</text>
</comment>
<dbReference type="GO" id="GO:0001405">
    <property type="term" value="C:PAM complex, Tim23 associated import motor"/>
    <property type="evidence" value="ECO:0007669"/>
    <property type="project" value="TreeGrafter"/>
</dbReference>
<gene>
    <name evidence="6" type="ORF">I7I51_03504</name>
</gene>
<feature type="region of interest" description="Disordered" evidence="5">
    <location>
        <begin position="53"/>
        <end position="82"/>
    </location>
</feature>
<dbReference type="HAMAP" id="MF_01151">
    <property type="entry name" value="GrpE"/>
    <property type="match status" value="1"/>
</dbReference>
<dbReference type="GO" id="GO:0051087">
    <property type="term" value="F:protein-folding chaperone binding"/>
    <property type="evidence" value="ECO:0007669"/>
    <property type="project" value="InterPro"/>
</dbReference>
<accession>A0A8A1M5S4</accession>
<dbReference type="Gene3D" id="2.30.22.10">
    <property type="entry name" value="Head domain of nucleotide exchange factor GrpE"/>
    <property type="match status" value="1"/>
</dbReference>
<dbReference type="PANTHER" id="PTHR21237:SF23">
    <property type="entry name" value="GRPE PROTEIN HOMOLOG, MITOCHONDRIAL"/>
    <property type="match status" value="1"/>
</dbReference>
<evidence type="ECO:0000313" key="7">
    <source>
        <dbReference type="Proteomes" id="UP000663671"/>
    </source>
</evidence>
<keyword evidence="2 3" id="KW-0143">Chaperone</keyword>
<evidence type="ECO:0000313" key="6">
    <source>
        <dbReference type="EMBL" id="QSS61331.1"/>
    </source>
</evidence>
<dbReference type="GO" id="GO:0006457">
    <property type="term" value="P:protein folding"/>
    <property type="evidence" value="ECO:0007669"/>
    <property type="project" value="InterPro"/>
</dbReference>
<dbReference type="CDD" id="cd00446">
    <property type="entry name" value="GrpE"/>
    <property type="match status" value="1"/>
</dbReference>
<organism evidence="6 7">
    <name type="scientific">Ajellomyces capsulatus</name>
    <name type="common">Darling's disease fungus</name>
    <name type="synonym">Histoplasma capsulatum</name>
    <dbReference type="NCBI Taxonomy" id="5037"/>
    <lineage>
        <taxon>Eukaryota</taxon>
        <taxon>Fungi</taxon>
        <taxon>Dikarya</taxon>
        <taxon>Ascomycota</taxon>
        <taxon>Pezizomycotina</taxon>
        <taxon>Eurotiomycetes</taxon>
        <taxon>Eurotiomycetidae</taxon>
        <taxon>Onygenales</taxon>
        <taxon>Ajellomycetaceae</taxon>
        <taxon>Histoplasma</taxon>
    </lineage>
</organism>
<dbReference type="Proteomes" id="UP000663671">
    <property type="component" value="Chromosome 5"/>
</dbReference>
<protein>
    <recommendedName>
        <fullName evidence="3">GrpE protein homolog</fullName>
    </recommendedName>
</protein>
<dbReference type="AlphaFoldDB" id="A0A8A1M5S4"/>
<evidence type="ECO:0000256" key="4">
    <source>
        <dbReference type="RuleBase" id="RU004478"/>
    </source>
</evidence>
<keyword evidence="3" id="KW-0496">Mitochondrion</keyword>
<name>A0A8A1M5S4_AJECA</name>
<dbReference type="GO" id="GO:0051082">
    <property type="term" value="F:unfolded protein binding"/>
    <property type="evidence" value="ECO:0007669"/>
    <property type="project" value="TreeGrafter"/>
</dbReference>
<dbReference type="InterPro" id="IPR013805">
    <property type="entry name" value="GrpE_CC"/>
</dbReference>
<dbReference type="InterPro" id="IPR009012">
    <property type="entry name" value="GrpE_head"/>
</dbReference>
<dbReference type="EMBL" id="CP069111">
    <property type="protein sequence ID" value="QSS61331.1"/>
    <property type="molecule type" value="Genomic_DNA"/>
</dbReference>
<dbReference type="PROSITE" id="PS01071">
    <property type="entry name" value="GRPE"/>
    <property type="match status" value="1"/>
</dbReference>
<dbReference type="Pfam" id="PF01025">
    <property type="entry name" value="GrpE"/>
    <property type="match status" value="1"/>
</dbReference>
<dbReference type="InterPro" id="IPR000740">
    <property type="entry name" value="GrpE"/>
</dbReference>
<dbReference type="GO" id="GO:0000774">
    <property type="term" value="F:adenyl-nucleotide exchange factor activity"/>
    <property type="evidence" value="ECO:0007669"/>
    <property type="project" value="InterPro"/>
</dbReference>
<dbReference type="SUPFAM" id="SSF58014">
    <property type="entry name" value="Coiled-coil domain of nucleotide exchange factor GrpE"/>
    <property type="match status" value="1"/>
</dbReference>
<dbReference type="PRINTS" id="PR00773">
    <property type="entry name" value="GRPEPROTEIN"/>
</dbReference>
<reference evidence="6" key="1">
    <citation type="submission" date="2021-01" db="EMBL/GenBank/DDBJ databases">
        <title>Chromosome-level genome assembly of a human fungal pathogen reveals clustering of transcriptionally co-regulated genes.</title>
        <authorList>
            <person name="Voorhies M."/>
            <person name="Cohen S."/>
            <person name="Shea T.P."/>
            <person name="Petrus S."/>
            <person name="Munoz J.F."/>
            <person name="Poplawski S."/>
            <person name="Goldman W.E."/>
            <person name="Michael T."/>
            <person name="Cuomo C.A."/>
            <person name="Sil A."/>
            <person name="Beyhan S."/>
        </authorList>
    </citation>
    <scope>NUCLEOTIDE SEQUENCE</scope>
    <source>
        <strain evidence="6">WU24</strain>
    </source>
</reference>
<dbReference type="Gene3D" id="3.90.20.20">
    <property type="match status" value="1"/>
</dbReference>
<dbReference type="GO" id="GO:0030150">
    <property type="term" value="P:protein import into mitochondrial matrix"/>
    <property type="evidence" value="ECO:0007669"/>
    <property type="project" value="TreeGrafter"/>
</dbReference>
<dbReference type="PANTHER" id="PTHR21237">
    <property type="entry name" value="GRPE PROTEIN"/>
    <property type="match status" value="1"/>
</dbReference>
<dbReference type="GO" id="GO:0042803">
    <property type="term" value="F:protein homodimerization activity"/>
    <property type="evidence" value="ECO:0007669"/>
    <property type="project" value="InterPro"/>
</dbReference>
<dbReference type="VEuPathDB" id="FungiDB:I7I51_03504"/>
<proteinExistence type="inferred from homology"/>
<evidence type="ECO:0000256" key="2">
    <source>
        <dbReference type="ARBA" id="ARBA00023186"/>
    </source>
</evidence>
<comment type="subcellular location">
    <subcellularLocation>
        <location evidence="3">Mitochondrion matrix</location>
    </subcellularLocation>
</comment>
<sequence length="252" mass="28347">MISRNMIRQCQTAKSALSIRYTSNRAIPATRPAYLQPLSQSIKPFPPRLFRRYSSTESEGVDPKKESASEKNGNEKKTEDAEELVKKELEAAKKEIVDLKDKYLRSVADFRNLQERTRREIETARSFAIQRFATDLLDSIDNLDRALAAVPVEKISGPGEQENKELAELVSGLRMTERVLFSTLNKHGLERFDPSELVDGKPQKFDPKLHEATFMAAAEGKEDGDVLHTQTKGFILNGRTLRAAKVGVVKNS</sequence>